<dbReference type="GO" id="GO:0004674">
    <property type="term" value="F:protein serine/threonine kinase activity"/>
    <property type="evidence" value="ECO:0007669"/>
    <property type="project" value="UniProtKB-KW"/>
</dbReference>
<name>A0A835H3E9_9MAGN</name>
<keyword evidence="7" id="KW-1185">Reference proteome</keyword>
<dbReference type="GO" id="GO:0007165">
    <property type="term" value="P:signal transduction"/>
    <property type="evidence" value="ECO:0007669"/>
    <property type="project" value="TreeGrafter"/>
</dbReference>
<evidence type="ECO:0000256" key="4">
    <source>
        <dbReference type="ARBA" id="ARBA00022777"/>
    </source>
</evidence>
<dbReference type="Proteomes" id="UP000631114">
    <property type="component" value="Unassembled WGS sequence"/>
</dbReference>
<evidence type="ECO:0008006" key="8">
    <source>
        <dbReference type="Google" id="ProtNLM"/>
    </source>
</evidence>
<organism evidence="6 7">
    <name type="scientific">Coptis chinensis</name>
    <dbReference type="NCBI Taxonomy" id="261450"/>
    <lineage>
        <taxon>Eukaryota</taxon>
        <taxon>Viridiplantae</taxon>
        <taxon>Streptophyta</taxon>
        <taxon>Embryophyta</taxon>
        <taxon>Tracheophyta</taxon>
        <taxon>Spermatophyta</taxon>
        <taxon>Magnoliopsida</taxon>
        <taxon>Ranunculales</taxon>
        <taxon>Ranunculaceae</taxon>
        <taxon>Coptidoideae</taxon>
        <taxon>Coptis</taxon>
    </lineage>
</organism>
<keyword evidence="2" id="KW-0808">Transferase</keyword>
<accession>A0A835H3E9</accession>
<keyword evidence="5" id="KW-0067">ATP-binding</keyword>
<dbReference type="PANTHER" id="PTHR43895:SF104">
    <property type="entry name" value="CBL-INTERACTING SERINE_THREONINE-PROTEIN KINASE 3"/>
    <property type="match status" value="1"/>
</dbReference>
<evidence type="ECO:0000313" key="7">
    <source>
        <dbReference type="Proteomes" id="UP000631114"/>
    </source>
</evidence>
<dbReference type="GO" id="GO:0005524">
    <property type="term" value="F:ATP binding"/>
    <property type="evidence" value="ECO:0007669"/>
    <property type="project" value="UniProtKB-KW"/>
</dbReference>
<dbReference type="EMBL" id="JADFTS010000008">
    <property type="protein sequence ID" value="KAF9591032.1"/>
    <property type="molecule type" value="Genomic_DNA"/>
</dbReference>
<gene>
    <name evidence="6" type="ORF">IFM89_001242</name>
</gene>
<keyword evidence="1" id="KW-0723">Serine/threonine-protein kinase</keyword>
<dbReference type="SUPFAM" id="SSF56112">
    <property type="entry name" value="Protein kinase-like (PK-like)"/>
    <property type="match status" value="1"/>
</dbReference>
<evidence type="ECO:0000256" key="2">
    <source>
        <dbReference type="ARBA" id="ARBA00022679"/>
    </source>
</evidence>
<protein>
    <recommendedName>
        <fullName evidence="8">Protein kinase domain-containing protein</fullName>
    </recommendedName>
</protein>
<dbReference type="OrthoDB" id="193931at2759"/>
<dbReference type="PANTHER" id="PTHR43895">
    <property type="entry name" value="CALCIUM/CALMODULIN-DEPENDENT PROTEIN KINASE KINASE-RELATED"/>
    <property type="match status" value="1"/>
</dbReference>
<evidence type="ECO:0000313" key="6">
    <source>
        <dbReference type="EMBL" id="KAF9591032.1"/>
    </source>
</evidence>
<proteinExistence type="predicted"/>
<evidence type="ECO:0000256" key="1">
    <source>
        <dbReference type="ARBA" id="ARBA00022527"/>
    </source>
</evidence>
<evidence type="ECO:0000256" key="5">
    <source>
        <dbReference type="ARBA" id="ARBA00022840"/>
    </source>
</evidence>
<sequence length="101" mass="10945">MCGNLKVFDVGLSPLSQQVRDDGLLHTTCGTPNFVAPEGPLCLIVASSRLQILMPEFTCPPWLSFNAMKLLSRILDPSPITVSTYAYLAPKAVEIGIDHMA</sequence>
<keyword evidence="3" id="KW-0547">Nucleotide-binding</keyword>
<evidence type="ECO:0000256" key="3">
    <source>
        <dbReference type="ARBA" id="ARBA00022741"/>
    </source>
</evidence>
<dbReference type="AlphaFoldDB" id="A0A835H3E9"/>
<reference evidence="6 7" key="1">
    <citation type="submission" date="2020-10" db="EMBL/GenBank/DDBJ databases">
        <title>The Coptis chinensis genome and diversification of protoberbering-type alkaloids.</title>
        <authorList>
            <person name="Wang B."/>
            <person name="Shu S."/>
            <person name="Song C."/>
            <person name="Liu Y."/>
        </authorList>
    </citation>
    <scope>NUCLEOTIDE SEQUENCE [LARGE SCALE GENOMIC DNA]</scope>
    <source>
        <strain evidence="6">HL-2020</strain>
        <tissue evidence="6">Leaf</tissue>
    </source>
</reference>
<comment type="caution">
    <text evidence="6">The sequence shown here is derived from an EMBL/GenBank/DDBJ whole genome shotgun (WGS) entry which is preliminary data.</text>
</comment>
<keyword evidence="4" id="KW-0418">Kinase</keyword>
<dbReference type="InterPro" id="IPR011009">
    <property type="entry name" value="Kinase-like_dom_sf"/>
</dbReference>